<dbReference type="AlphaFoldDB" id="A0A5B0MS89"/>
<feature type="region of interest" description="Disordered" evidence="1">
    <location>
        <begin position="873"/>
        <end position="916"/>
    </location>
</feature>
<sequence>MMTSNNGASELDKIVYISNELCQLKLTPKEFITGFLTKEHPQLVYRRRTWATKFGWTSTVNLVQSIRNLFLMTQEGSDQWAEYIEGEAIRISRSQSPPIGYYPCGSFQSAVSVTPGFFTDLAMDQRKDRLTNNDTPFLYNILVGTLARAGAEVFTPEELDADHPQDPCPSPTTSPDDTSDTRLSSDECDELAYEGSVFSTATPGKQDRQARSAQTAAVICSMMAFARNRRQNGLQLANSIRFVACGVSETINEYLHYIGLTSSRKTALVALQSLSRAAANNIVNSMSVMNRLAPSLCIDNLDMEQRVHLASVGTQNRMFHGTWGYIHVHSKSLLDSLDPDKLTLAEYHMSLRPLADWVIDPNLFLPTDSTNDYADVWKSQIATVMLKYVATPTDRKAMISTDPPTVEQVSWEVPDIHMLRLMDESDNSAEGIGQVMEALQRQSGLEPEEFFGRLQLINGDLGTAQIFNAIRSLRNPSEHCEHHLNNVTFSLGASHTLWNISQAILTKHFGNSSKMDDLGVWQYLDSLGIPPEKVIQKKDFSKMITALTHVHEATIQHCLRVVMDIHDKPISEVLPELPSERWNSIVEQCYVQYCSPQARQAASTRVCQKLSTLLIRLQDFSTVVEANRSMKAGDVGRLINIWKMWSIMTQSLPGLTHYSAYLPRLVLMLTKILPDDLAKLMRHDLLVSPSGRPNHFVAKDFLLENHNYWLKFFYVRAGIGTQIDRLKAILIKHPTGTYKSHYLQNPPHCLPMTDLCKMVCSSIQLRTMFRSLRWDSGGRYVQQTHKHILNLRSLERFTQMAQDNDILDDLPLKSPLSIPIMPDTYLDGIQCLKKEIRGKPSELGRFLLHLPLFLDQDNIEISDDEEDMIIDGIRADTPTPNGYSSPEELDEDKDQADEDDEQVNDDSQSEDEEMSM</sequence>
<name>A0A5B0MS89_PUCGR</name>
<keyword evidence="4" id="KW-1185">Reference proteome</keyword>
<gene>
    <name evidence="3" type="ORF">PGT21_005200</name>
</gene>
<feature type="region of interest" description="Disordered" evidence="1">
    <location>
        <begin position="158"/>
        <end position="186"/>
    </location>
</feature>
<comment type="caution">
    <text evidence="3">The sequence shown here is derived from an EMBL/GenBank/DDBJ whole genome shotgun (WGS) entry which is preliminary data.</text>
</comment>
<proteinExistence type="predicted"/>
<evidence type="ECO:0000313" key="3">
    <source>
        <dbReference type="EMBL" id="KAA1079243.1"/>
    </source>
</evidence>
<dbReference type="Proteomes" id="UP000324748">
    <property type="component" value="Unassembled WGS sequence"/>
</dbReference>
<feature type="compositionally biased region" description="Acidic residues" evidence="1">
    <location>
        <begin position="887"/>
        <end position="916"/>
    </location>
</feature>
<dbReference type="InterPro" id="IPR046496">
    <property type="entry name" value="DUF6589"/>
</dbReference>
<evidence type="ECO:0000256" key="1">
    <source>
        <dbReference type="SAM" id="MobiDB-lite"/>
    </source>
</evidence>
<evidence type="ECO:0000313" key="4">
    <source>
        <dbReference type="Proteomes" id="UP000324748"/>
    </source>
</evidence>
<feature type="domain" description="DUF6589" evidence="2">
    <location>
        <begin position="361"/>
        <end position="728"/>
    </location>
</feature>
<reference evidence="3 4" key="1">
    <citation type="submission" date="2019-05" db="EMBL/GenBank/DDBJ databases">
        <title>Emergence of the Ug99 lineage of the wheat stem rust pathogen through somatic hybridization.</title>
        <authorList>
            <person name="Li F."/>
            <person name="Upadhyaya N.M."/>
            <person name="Sperschneider J."/>
            <person name="Matny O."/>
            <person name="Nguyen-Phuc H."/>
            <person name="Mago R."/>
            <person name="Raley C."/>
            <person name="Miller M.E."/>
            <person name="Silverstein K.A.T."/>
            <person name="Henningsen E."/>
            <person name="Hirsch C.D."/>
            <person name="Visser B."/>
            <person name="Pretorius Z.A."/>
            <person name="Steffenson B.J."/>
            <person name="Schwessinger B."/>
            <person name="Dodds P.N."/>
            <person name="Figueroa M."/>
        </authorList>
    </citation>
    <scope>NUCLEOTIDE SEQUENCE [LARGE SCALE GENOMIC DNA]</scope>
    <source>
        <strain evidence="3">21-0</strain>
    </source>
</reference>
<organism evidence="3 4">
    <name type="scientific">Puccinia graminis f. sp. tritici</name>
    <dbReference type="NCBI Taxonomy" id="56615"/>
    <lineage>
        <taxon>Eukaryota</taxon>
        <taxon>Fungi</taxon>
        <taxon>Dikarya</taxon>
        <taxon>Basidiomycota</taxon>
        <taxon>Pucciniomycotina</taxon>
        <taxon>Pucciniomycetes</taxon>
        <taxon>Pucciniales</taxon>
        <taxon>Pucciniaceae</taxon>
        <taxon>Puccinia</taxon>
    </lineage>
</organism>
<dbReference type="Pfam" id="PF20231">
    <property type="entry name" value="DUF6589"/>
    <property type="match status" value="1"/>
</dbReference>
<evidence type="ECO:0000259" key="2">
    <source>
        <dbReference type="Pfam" id="PF20231"/>
    </source>
</evidence>
<accession>A0A5B0MS89</accession>
<dbReference type="EMBL" id="VSWC01000132">
    <property type="protein sequence ID" value="KAA1079243.1"/>
    <property type="molecule type" value="Genomic_DNA"/>
</dbReference>
<protein>
    <recommendedName>
        <fullName evidence="2">DUF6589 domain-containing protein</fullName>
    </recommendedName>
</protein>